<reference evidence="10" key="2">
    <citation type="journal article" date="2023" name="Plants (Basel)">
        <title>Annotation of the Turnera subulata (Passifloraceae) Draft Genome Reveals the S-Locus Evolved after the Divergence of Turneroideae from Passifloroideae in a Stepwise Manner.</title>
        <authorList>
            <person name="Henning P.M."/>
            <person name="Roalson E.H."/>
            <person name="Mir W."/>
            <person name="McCubbin A.G."/>
            <person name="Shore J.S."/>
        </authorList>
    </citation>
    <scope>NUCLEOTIDE SEQUENCE</scope>
    <source>
        <strain evidence="10">F60SS</strain>
    </source>
</reference>
<keyword evidence="2" id="KW-0805">Transcription regulation</keyword>
<dbReference type="PROSITE" id="PS51519">
    <property type="entry name" value="RWP_RK"/>
    <property type="match status" value="1"/>
</dbReference>
<accession>A0A9Q0J0X5</accession>
<evidence type="ECO:0000313" key="11">
    <source>
        <dbReference type="Proteomes" id="UP001141552"/>
    </source>
</evidence>
<dbReference type="AlphaFoldDB" id="A0A9Q0J0X5"/>
<evidence type="ECO:0000256" key="8">
    <source>
        <dbReference type="SAM" id="MobiDB-lite"/>
    </source>
</evidence>
<keyword evidence="4" id="KW-0238">DNA-binding</keyword>
<dbReference type="EMBL" id="JAKUCV010007237">
    <property type="protein sequence ID" value="KAJ4824204.1"/>
    <property type="molecule type" value="Genomic_DNA"/>
</dbReference>
<name>A0A9Q0J0X5_9ROSI</name>
<sequence length="255" mass="29629">IKELSGQEDFTDATVPLMEVNPGYPLYTPLHIEESRNPIQDDLLCSNENGYGIWNELAPLFPNDRALPWPNKDDQTGNNSVSRKRERSSGQEIKRISDSSISKSLSREMISKYFYMPITQAAKELDVGLTLLKKRCREVGIKRWPHRKLMSLQTLIKNIQEWEQDEGEENEDKKREAIKVLEREKKMLEEMPDMQLRNDTKRLRQACFKKNYKKRKQMCLVDWPSSTSTPYSSISSASLDVACESGIEDEDFQFL</sequence>
<dbReference type="Proteomes" id="UP001141552">
    <property type="component" value="Unassembled WGS sequence"/>
</dbReference>
<dbReference type="PANTHER" id="PTHR46373:SF20">
    <property type="entry name" value="PROTEIN RKD1"/>
    <property type="match status" value="1"/>
</dbReference>
<evidence type="ECO:0000256" key="4">
    <source>
        <dbReference type="ARBA" id="ARBA00023125"/>
    </source>
</evidence>
<feature type="region of interest" description="Disordered" evidence="8">
    <location>
        <begin position="65"/>
        <end position="98"/>
    </location>
</feature>
<keyword evidence="11" id="KW-1185">Reference proteome</keyword>
<feature type="non-terminal residue" evidence="10">
    <location>
        <position position="1"/>
    </location>
</feature>
<evidence type="ECO:0000256" key="3">
    <source>
        <dbReference type="ARBA" id="ARBA00023054"/>
    </source>
</evidence>
<dbReference type="InterPro" id="IPR044607">
    <property type="entry name" value="RKD-like"/>
</dbReference>
<organism evidence="10 11">
    <name type="scientific">Turnera subulata</name>
    <dbReference type="NCBI Taxonomy" id="218843"/>
    <lineage>
        <taxon>Eukaryota</taxon>
        <taxon>Viridiplantae</taxon>
        <taxon>Streptophyta</taxon>
        <taxon>Embryophyta</taxon>
        <taxon>Tracheophyta</taxon>
        <taxon>Spermatophyta</taxon>
        <taxon>Magnoliopsida</taxon>
        <taxon>eudicotyledons</taxon>
        <taxon>Gunneridae</taxon>
        <taxon>Pentapetalae</taxon>
        <taxon>rosids</taxon>
        <taxon>fabids</taxon>
        <taxon>Malpighiales</taxon>
        <taxon>Passifloraceae</taxon>
        <taxon>Turnera</taxon>
    </lineage>
</organism>
<reference evidence="10" key="1">
    <citation type="submission" date="2022-02" db="EMBL/GenBank/DDBJ databases">
        <authorList>
            <person name="Henning P.M."/>
            <person name="McCubbin A.G."/>
            <person name="Shore J.S."/>
        </authorList>
    </citation>
    <scope>NUCLEOTIDE SEQUENCE</scope>
    <source>
        <strain evidence="10">F60SS</strain>
        <tissue evidence="10">Leaves</tissue>
    </source>
</reference>
<evidence type="ECO:0000256" key="5">
    <source>
        <dbReference type="ARBA" id="ARBA00023163"/>
    </source>
</evidence>
<evidence type="ECO:0000256" key="2">
    <source>
        <dbReference type="ARBA" id="ARBA00023015"/>
    </source>
</evidence>
<proteinExistence type="predicted"/>
<comment type="function">
    <text evidence="1">Putative transcription factor.</text>
</comment>
<feature type="compositionally biased region" description="Basic and acidic residues" evidence="8">
    <location>
        <begin position="87"/>
        <end position="97"/>
    </location>
</feature>
<keyword evidence="6" id="KW-0539">Nucleus</keyword>
<evidence type="ECO:0000259" key="9">
    <source>
        <dbReference type="PROSITE" id="PS51519"/>
    </source>
</evidence>
<evidence type="ECO:0000313" key="10">
    <source>
        <dbReference type="EMBL" id="KAJ4824204.1"/>
    </source>
</evidence>
<keyword evidence="3 7" id="KW-0175">Coiled coil</keyword>
<evidence type="ECO:0000256" key="6">
    <source>
        <dbReference type="ARBA" id="ARBA00023242"/>
    </source>
</evidence>
<dbReference type="GO" id="GO:0003700">
    <property type="term" value="F:DNA-binding transcription factor activity"/>
    <property type="evidence" value="ECO:0007669"/>
    <property type="project" value="InterPro"/>
</dbReference>
<dbReference type="InterPro" id="IPR003035">
    <property type="entry name" value="RWP-RK_dom"/>
</dbReference>
<evidence type="ECO:0000256" key="1">
    <source>
        <dbReference type="ARBA" id="ARBA00004049"/>
    </source>
</evidence>
<feature type="domain" description="RWP-RK" evidence="9">
    <location>
        <begin position="88"/>
        <end position="172"/>
    </location>
</feature>
<comment type="caution">
    <text evidence="10">The sequence shown here is derived from an EMBL/GenBank/DDBJ whole genome shotgun (WGS) entry which is preliminary data.</text>
</comment>
<protein>
    <recommendedName>
        <fullName evidence="9">RWP-RK domain-containing protein</fullName>
    </recommendedName>
</protein>
<gene>
    <name evidence="10" type="ORF">Tsubulata_013059</name>
</gene>
<feature type="non-terminal residue" evidence="10">
    <location>
        <position position="255"/>
    </location>
</feature>
<feature type="coiled-coil region" evidence="7">
    <location>
        <begin position="152"/>
        <end position="191"/>
    </location>
</feature>
<dbReference type="PANTHER" id="PTHR46373">
    <property type="entry name" value="PROTEIN RKD4"/>
    <property type="match status" value="1"/>
</dbReference>
<dbReference type="GO" id="GO:0003677">
    <property type="term" value="F:DNA binding"/>
    <property type="evidence" value="ECO:0007669"/>
    <property type="project" value="UniProtKB-KW"/>
</dbReference>
<keyword evidence="5" id="KW-0804">Transcription</keyword>
<dbReference type="Pfam" id="PF02042">
    <property type="entry name" value="RWP-RK"/>
    <property type="match status" value="1"/>
</dbReference>
<evidence type="ECO:0000256" key="7">
    <source>
        <dbReference type="SAM" id="Coils"/>
    </source>
</evidence>
<dbReference type="OrthoDB" id="6270329at2759"/>